<name>A0A927JBN1_9ACTN</name>
<dbReference type="RefSeq" id="WP_192038582.1">
    <property type="nucleotide sequence ID" value="NZ_JACYWE010000003.1"/>
</dbReference>
<sequence length="602" mass="57544">MSSPITSAGGLLELDPATLDRAITACEQLATDLVRARNGRIRTFPSASLRLGTLPSAHALARAYGALWDGGEASLDGIVTSHVSIAEAMAATLASARDQLTGTDREAAAALAELEALAKQGGTGAVLAKSLLPSTDVASTGQAGTGPIEALAKQGGTGAVLAKSLLAAAAAVFNLSPRSPGYHALPVAVTEPFGTMGHAEIAAAATALAADLDSLMNFADSWKLAATGLTEAAEDAAAGLRVLPGGLSGELADRMIAAIEDHLVSLVTLGSVADEIGGKLDITVQGLSDAARAVPEVPTMSAADVADPTGASQARLAAEQQAALELARDAMELRYRPVVNDAADRVPLLPSPDVPTSGDGAVTAGPGIAPQAGSGPGTGERGPGGAGSGASGSGGAAADAGSSLAAGSGEGAPGDARLGHHSEPTTLPAGTQPAGLATAGGEASTAPRPGTGAGPGMGAGAVAGPGGQPGAAGAGGPAGGALAGGPVSGGGASRGIAQGASPSGPGRPPSSSGGTARLPGGSLPPTTTGAATTAPSAPGTNSRPMMGGMAPMAPMAGGGAAGGQGHTPASYLTSKRNGRALIGDLPRTPRIIISGSDDIFEE</sequence>
<comment type="caution">
    <text evidence="2">The sequence shown here is derived from an EMBL/GenBank/DDBJ whole genome shotgun (WGS) entry which is preliminary data.</text>
</comment>
<feature type="compositionally biased region" description="Low complexity" evidence="1">
    <location>
        <begin position="396"/>
        <end position="407"/>
    </location>
</feature>
<feature type="compositionally biased region" description="Gly residues" evidence="1">
    <location>
        <begin position="556"/>
        <end position="565"/>
    </location>
</feature>
<dbReference type="Gene3D" id="1.20.1260.20">
    <property type="entry name" value="PPE superfamily"/>
    <property type="match status" value="1"/>
</dbReference>
<keyword evidence="3" id="KW-1185">Reference proteome</keyword>
<feature type="compositionally biased region" description="Gly residues" evidence="1">
    <location>
        <begin position="451"/>
        <end position="493"/>
    </location>
</feature>
<gene>
    <name evidence="2" type="ORF">HT102_06420</name>
</gene>
<evidence type="ECO:0000256" key="1">
    <source>
        <dbReference type="SAM" id="MobiDB-lite"/>
    </source>
</evidence>
<dbReference type="AlphaFoldDB" id="A0A927JBN1"/>
<proteinExistence type="predicted"/>
<dbReference type="EMBL" id="JACYWE010000003">
    <property type="protein sequence ID" value="MBD8506113.1"/>
    <property type="molecule type" value="Genomic_DNA"/>
</dbReference>
<dbReference type="Proteomes" id="UP000642993">
    <property type="component" value="Unassembled WGS sequence"/>
</dbReference>
<feature type="compositionally biased region" description="Gly residues" evidence="1">
    <location>
        <begin position="374"/>
        <end position="395"/>
    </location>
</feature>
<evidence type="ECO:0000313" key="3">
    <source>
        <dbReference type="Proteomes" id="UP000642993"/>
    </source>
</evidence>
<dbReference type="InterPro" id="IPR038332">
    <property type="entry name" value="PPE_sf"/>
</dbReference>
<evidence type="ECO:0000313" key="2">
    <source>
        <dbReference type="EMBL" id="MBD8506113.1"/>
    </source>
</evidence>
<organism evidence="2 3">
    <name type="scientific">Lolliginicoccus lacisalsi</name>
    <dbReference type="NCBI Taxonomy" id="2742202"/>
    <lineage>
        <taxon>Bacteria</taxon>
        <taxon>Bacillati</taxon>
        <taxon>Actinomycetota</taxon>
        <taxon>Actinomycetes</taxon>
        <taxon>Mycobacteriales</taxon>
        <taxon>Hoyosellaceae</taxon>
        <taxon>Lolliginicoccus</taxon>
    </lineage>
</organism>
<protein>
    <submittedName>
        <fullName evidence="2">Uncharacterized protein</fullName>
    </submittedName>
</protein>
<feature type="compositionally biased region" description="Low complexity" evidence="1">
    <location>
        <begin position="499"/>
        <end position="555"/>
    </location>
</feature>
<accession>A0A927JBN1</accession>
<feature type="region of interest" description="Disordered" evidence="1">
    <location>
        <begin position="345"/>
        <end position="572"/>
    </location>
</feature>
<reference evidence="2" key="1">
    <citation type="submission" date="2020-09" db="EMBL/GenBank/DDBJ databases">
        <title>Hoyosella lacisalsi sp. nov., a halotolerant actinobacterium isolated from soil of Lake Gudzhirganskoe.</title>
        <authorList>
            <person name="Yang Q."/>
            <person name="Guo P.Y."/>
            <person name="Liu S.W."/>
            <person name="Li F.N."/>
            <person name="Sun C.H."/>
        </authorList>
    </citation>
    <scope>NUCLEOTIDE SEQUENCE</scope>
    <source>
        <strain evidence="2">G463</strain>
    </source>
</reference>